<sequence length="132" mass="15535">MILRLVLWQRYCVTKCEQDVIQFGSAAKLQSRCTISRCFLFVNNECSFFSSQSLSRGAFGNVLVRVLIGYVDKVLMIRLRESLYLQHMLEHISEQQISRYSLYSPQFAILVIQPRNLIILKNLRFETDMLEY</sequence>
<protein>
    <submittedName>
        <fullName evidence="1">Hypothetical_protein</fullName>
    </submittedName>
</protein>
<dbReference type="EMBL" id="CAXDID020000117">
    <property type="protein sequence ID" value="CAL6030739.1"/>
    <property type="molecule type" value="Genomic_DNA"/>
</dbReference>
<accession>A0ABP1J672</accession>
<organism evidence="1 2">
    <name type="scientific">Hexamita inflata</name>
    <dbReference type="NCBI Taxonomy" id="28002"/>
    <lineage>
        <taxon>Eukaryota</taxon>
        <taxon>Metamonada</taxon>
        <taxon>Diplomonadida</taxon>
        <taxon>Hexamitidae</taxon>
        <taxon>Hexamitinae</taxon>
        <taxon>Hexamita</taxon>
    </lineage>
</organism>
<evidence type="ECO:0000313" key="1">
    <source>
        <dbReference type="EMBL" id="CAL6030739.1"/>
    </source>
</evidence>
<name>A0ABP1J672_9EUKA</name>
<dbReference type="Proteomes" id="UP001642409">
    <property type="component" value="Unassembled WGS sequence"/>
</dbReference>
<keyword evidence="2" id="KW-1185">Reference proteome</keyword>
<reference evidence="1 2" key="1">
    <citation type="submission" date="2024-07" db="EMBL/GenBank/DDBJ databases">
        <authorList>
            <person name="Akdeniz Z."/>
        </authorList>
    </citation>
    <scope>NUCLEOTIDE SEQUENCE [LARGE SCALE GENOMIC DNA]</scope>
</reference>
<gene>
    <name evidence="1" type="ORF">HINF_LOCUS33616</name>
</gene>
<evidence type="ECO:0000313" key="2">
    <source>
        <dbReference type="Proteomes" id="UP001642409"/>
    </source>
</evidence>
<comment type="caution">
    <text evidence="1">The sequence shown here is derived from an EMBL/GenBank/DDBJ whole genome shotgun (WGS) entry which is preliminary data.</text>
</comment>
<proteinExistence type="predicted"/>